<comment type="caution">
    <text evidence="1">The sequence shown here is derived from an EMBL/GenBank/DDBJ whole genome shotgun (WGS) entry which is preliminary data.</text>
</comment>
<evidence type="ECO:0000313" key="2">
    <source>
        <dbReference type="Proteomes" id="UP000603227"/>
    </source>
</evidence>
<name>A0A918ZP07_9ACTN</name>
<keyword evidence="2" id="KW-1185">Reference proteome</keyword>
<dbReference type="EMBL" id="BNAT01000052">
    <property type="protein sequence ID" value="GHE61394.1"/>
    <property type="molecule type" value="Genomic_DNA"/>
</dbReference>
<dbReference type="RefSeq" id="WP_189787745.1">
    <property type="nucleotide sequence ID" value="NZ_BNAT01000052.1"/>
</dbReference>
<proteinExistence type="predicted"/>
<accession>A0A918ZP07</accession>
<sequence length="80" mass="9140">MPRDSVASTERLVENERFTVTLIVQTLRALMHIMSVTGMSKTDIINRAVQIYDFVLTHQGDDKELLLRSKDGTIEKVHII</sequence>
<reference evidence="1" key="2">
    <citation type="submission" date="2020-09" db="EMBL/GenBank/DDBJ databases">
        <authorList>
            <person name="Sun Q."/>
            <person name="Zhou Y."/>
        </authorList>
    </citation>
    <scope>NUCLEOTIDE SEQUENCE</scope>
    <source>
        <strain evidence="1">CGMCC 4.7403</strain>
    </source>
</reference>
<gene>
    <name evidence="1" type="ORF">GCM10017771_84590</name>
</gene>
<reference evidence="1" key="1">
    <citation type="journal article" date="2014" name="Int. J. Syst. Evol. Microbiol.">
        <title>Complete genome sequence of Corynebacterium casei LMG S-19264T (=DSM 44701T), isolated from a smear-ripened cheese.</title>
        <authorList>
            <consortium name="US DOE Joint Genome Institute (JGI-PGF)"/>
            <person name="Walter F."/>
            <person name="Albersmeier A."/>
            <person name="Kalinowski J."/>
            <person name="Ruckert C."/>
        </authorList>
    </citation>
    <scope>NUCLEOTIDE SEQUENCE</scope>
    <source>
        <strain evidence="1">CGMCC 4.7403</strain>
    </source>
</reference>
<dbReference type="AlphaFoldDB" id="A0A918ZP07"/>
<dbReference type="Proteomes" id="UP000603227">
    <property type="component" value="Unassembled WGS sequence"/>
</dbReference>
<organism evidence="1 2">
    <name type="scientific">Streptomyces capitiformicae</name>
    <dbReference type="NCBI Taxonomy" id="2014920"/>
    <lineage>
        <taxon>Bacteria</taxon>
        <taxon>Bacillati</taxon>
        <taxon>Actinomycetota</taxon>
        <taxon>Actinomycetes</taxon>
        <taxon>Kitasatosporales</taxon>
        <taxon>Streptomycetaceae</taxon>
        <taxon>Streptomyces</taxon>
    </lineage>
</organism>
<protein>
    <submittedName>
        <fullName evidence="1">Uncharacterized protein</fullName>
    </submittedName>
</protein>
<evidence type="ECO:0000313" key="1">
    <source>
        <dbReference type="EMBL" id="GHE61394.1"/>
    </source>
</evidence>